<feature type="compositionally biased region" description="Low complexity" evidence="1">
    <location>
        <begin position="77"/>
        <end position="89"/>
    </location>
</feature>
<keyword evidence="3" id="KW-1185">Reference proteome</keyword>
<dbReference type="KEGG" id="hcu:MUN79_27010"/>
<evidence type="ECO:0000256" key="1">
    <source>
        <dbReference type="SAM" id="MobiDB-lite"/>
    </source>
</evidence>
<sequence>MWPNAYKNTSTAFAKQQLRNGSRKFEFAKDSQRGYIDQLDFKVNGQSAQLAYDPENPDIAKLILPQPLAPAPRPPSRRLSTSRFRTRFPASATSSSLIR</sequence>
<proteinExistence type="predicted"/>
<dbReference type="Proteomes" id="UP000831796">
    <property type="component" value="Chromosome"/>
</dbReference>
<reference evidence="2" key="1">
    <citation type="submission" date="2022-04" db="EMBL/GenBank/DDBJ databases">
        <title>Hymenobacter sp. isolated from the air.</title>
        <authorList>
            <person name="Won M."/>
            <person name="Lee C.-M."/>
            <person name="Woen H.-Y."/>
            <person name="Kwon S.-W."/>
        </authorList>
    </citation>
    <scope>NUCLEOTIDE SEQUENCE</scope>
    <source>
        <strain evidence="2">5116S-3</strain>
    </source>
</reference>
<name>A0A8T9Q8P1_9BACT</name>
<dbReference type="AlphaFoldDB" id="A0A8T9Q8P1"/>
<dbReference type="EMBL" id="CP095046">
    <property type="protein sequence ID" value="UOQ72170.1"/>
    <property type="molecule type" value="Genomic_DNA"/>
</dbReference>
<dbReference type="RefSeq" id="WP_244675564.1">
    <property type="nucleotide sequence ID" value="NZ_CP095046.1"/>
</dbReference>
<gene>
    <name evidence="2" type="ORF">MUN79_27010</name>
</gene>
<protein>
    <submittedName>
        <fullName evidence="2">Uncharacterized protein</fullName>
    </submittedName>
</protein>
<evidence type="ECO:0000313" key="3">
    <source>
        <dbReference type="Proteomes" id="UP000831796"/>
    </source>
</evidence>
<accession>A0A8T9Q8P1</accession>
<organism evidence="2 3">
    <name type="scientific">Hymenobacter cellulosilyticus</name>
    <dbReference type="NCBI Taxonomy" id="2932248"/>
    <lineage>
        <taxon>Bacteria</taxon>
        <taxon>Pseudomonadati</taxon>
        <taxon>Bacteroidota</taxon>
        <taxon>Cytophagia</taxon>
        <taxon>Cytophagales</taxon>
        <taxon>Hymenobacteraceae</taxon>
        <taxon>Hymenobacter</taxon>
    </lineage>
</organism>
<feature type="region of interest" description="Disordered" evidence="1">
    <location>
        <begin position="66"/>
        <end position="99"/>
    </location>
</feature>
<evidence type="ECO:0000313" key="2">
    <source>
        <dbReference type="EMBL" id="UOQ72170.1"/>
    </source>
</evidence>